<feature type="transmembrane region" description="Helical" evidence="9">
    <location>
        <begin position="454"/>
        <end position="476"/>
    </location>
</feature>
<comment type="similarity">
    <text evidence="9">Belongs to the SecD/SecF family. SecD subfamily.</text>
</comment>
<accession>A7I9A2</accession>
<organism evidence="12 13">
    <name type="scientific">Methanoregula boonei (strain DSM 21154 / JCM 14090 / 6A8)</name>
    <dbReference type="NCBI Taxonomy" id="456442"/>
    <lineage>
        <taxon>Archaea</taxon>
        <taxon>Methanobacteriati</taxon>
        <taxon>Methanobacteriota</taxon>
        <taxon>Stenosarchaea group</taxon>
        <taxon>Methanomicrobia</taxon>
        <taxon>Methanomicrobiales</taxon>
        <taxon>Methanoregulaceae</taxon>
        <taxon>Methanoregula</taxon>
    </lineage>
</organism>
<evidence type="ECO:0000256" key="4">
    <source>
        <dbReference type="ARBA" id="ARBA00022692"/>
    </source>
</evidence>
<name>A7I9A2_METB6</name>
<evidence type="ECO:0000256" key="9">
    <source>
        <dbReference type="HAMAP-Rule" id="MF_01463"/>
    </source>
</evidence>
<keyword evidence="3 9" id="KW-1003">Cell membrane</keyword>
<keyword evidence="2 9" id="KW-0813">Transport</keyword>
<keyword evidence="8 9" id="KW-0472">Membrane</keyword>
<feature type="domain" description="Protein export membrane protein SecD/SecF C-terminal" evidence="10">
    <location>
        <begin position="321"/>
        <end position="470"/>
    </location>
</feature>
<feature type="domain" description="SecDF P1 head subdomain" evidence="11">
    <location>
        <begin position="196"/>
        <end position="311"/>
    </location>
</feature>
<evidence type="ECO:0000256" key="8">
    <source>
        <dbReference type="ARBA" id="ARBA00023136"/>
    </source>
</evidence>
<sequence>MKPERIKDMFRDWRVLVLITLLVLAIIAIYPHFDSNGNLTTNLQYGLDLQQGAWLQLEFKAEVVGFTTTEPVDTFVTNLSKSLDTDVVLVDANHVEIRKSYTQDELAPYFAAEGGTIVSYQPGISSSTADLVKQILEQKINAMGTKDAKVNTLTGMNNVARYVRVEMAGVDMNQAQQIVGKQGKFEIRIQTTGNQSEHVLFGDSITSVQSPSQQPAGSGDWGVGFTLSSDGAATFQNAAIKYGATTDPSNHKLTMLLDNQTVYSAPLSQQLAASLVSEPTTQLFASTGSGTSGEQQATDLEIQLRAGALPVDVSVAGSGSTSASLGQHYMEMCLLAGILALIMVAFVIFYRYREPRIVLPMVLINASEIVILLGFISVIKFQMDLPTIAGLIAVLGTGIDQLVVITDEILHEGLVPSPNVYLKRLARALTIIMIAAATVIIAMLPLALMDLSTLKGFAIITIMGVIVGVVVTRPAYGRIIMEILSE</sequence>
<dbReference type="GO" id="GO:0065002">
    <property type="term" value="P:intracellular protein transmembrane transport"/>
    <property type="evidence" value="ECO:0007669"/>
    <property type="project" value="UniProtKB-UniRule"/>
</dbReference>
<dbReference type="AlphaFoldDB" id="A7I9A2"/>
<dbReference type="HAMAP" id="MF_01463_A">
    <property type="entry name" value="SecD_A"/>
    <property type="match status" value="1"/>
</dbReference>
<feature type="transmembrane region" description="Helical" evidence="9">
    <location>
        <begin position="425"/>
        <end position="448"/>
    </location>
</feature>
<protein>
    <recommendedName>
        <fullName evidence="9">Protein-export membrane protein SecD</fullName>
    </recommendedName>
</protein>
<evidence type="ECO:0000313" key="13">
    <source>
        <dbReference type="Proteomes" id="UP000002408"/>
    </source>
</evidence>
<dbReference type="RefSeq" id="WP_012107362.1">
    <property type="nucleotide sequence ID" value="NC_009712.1"/>
</dbReference>
<dbReference type="eggNOG" id="arCOG03055">
    <property type="taxonomic scope" value="Archaea"/>
</dbReference>
<dbReference type="KEGG" id="mbn:Mboo_1797"/>
<evidence type="ECO:0000313" key="12">
    <source>
        <dbReference type="EMBL" id="ABS56313.1"/>
    </source>
</evidence>
<evidence type="ECO:0000256" key="6">
    <source>
        <dbReference type="ARBA" id="ARBA00022989"/>
    </source>
</evidence>
<keyword evidence="4 9" id="KW-0812">Transmembrane</keyword>
<evidence type="ECO:0000259" key="10">
    <source>
        <dbReference type="Pfam" id="PF02355"/>
    </source>
</evidence>
<dbReference type="GeneID" id="5411976"/>
<dbReference type="Pfam" id="PF22599">
    <property type="entry name" value="SecDF_P1_head"/>
    <property type="match status" value="1"/>
</dbReference>
<feature type="transmembrane region" description="Helical" evidence="9">
    <location>
        <begin position="357"/>
        <end position="379"/>
    </location>
</feature>
<dbReference type="GO" id="GO:0006605">
    <property type="term" value="P:protein targeting"/>
    <property type="evidence" value="ECO:0007669"/>
    <property type="project" value="UniProtKB-UniRule"/>
</dbReference>
<gene>
    <name evidence="9" type="primary">secD</name>
    <name evidence="12" type="ordered locus">Mboo_1797</name>
</gene>
<evidence type="ECO:0000256" key="2">
    <source>
        <dbReference type="ARBA" id="ARBA00022448"/>
    </source>
</evidence>
<dbReference type="GO" id="GO:0005886">
    <property type="term" value="C:plasma membrane"/>
    <property type="evidence" value="ECO:0007669"/>
    <property type="project" value="UniProtKB-SubCell"/>
</dbReference>
<keyword evidence="13" id="KW-1185">Reference proteome</keyword>
<comment type="function">
    <text evidence="9">Involved in protein export.</text>
</comment>
<evidence type="ECO:0000256" key="5">
    <source>
        <dbReference type="ARBA" id="ARBA00022927"/>
    </source>
</evidence>
<dbReference type="InterPro" id="IPR022813">
    <property type="entry name" value="SecD/SecF_arch_bac"/>
</dbReference>
<dbReference type="STRING" id="456442.Mboo_1797"/>
<dbReference type="PANTHER" id="PTHR30081:SF1">
    <property type="entry name" value="PROTEIN TRANSLOCASE SUBUNIT SECD"/>
    <property type="match status" value="1"/>
</dbReference>
<feature type="transmembrane region" description="Helical" evidence="9">
    <location>
        <begin position="12"/>
        <end position="33"/>
    </location>
</feature>
<dbReference type="InterPro" id="IPR054384">
    <property type="entry name" value="SecDF_P1_head"/>
</dbReference>
<dbReference type="EMBL" id="CP000780">
    <property type="protein sequence ID" value="ABS56313.1"/>
    <property type="molecule type" value="Genomic_DNA"/>
</dbReference>
<evidence type="ECO:0000259" key="11">
    <source>
        <dbReference type="Pfam" id="PF22599"/>
    </source>
</evidence>
<dbReference type="NCBIfam" id="NF006217">
    <property type="entry name" value="PRK08343.1-3"/>
    <property type="match status" value="1"/>
</dbReference>
<keyword evidence="6 9" id="KW-1133">Transmembrane helix</keyword>
<reference evidence="13" key="1">
    <citation type="journal article" date="2015" name="Microbiology">
        <title>Genome of Methanoregula boonei 6A8 reveals adaptations to oligotrophic peatland environments.</title>
        <authorList>
            <person name="Braeuer S."/>
            <person name="Cadillo-Quiroz H."/>
            <person name="Kyrpides N."/>
            <person name="Woyke T."/>
            <person name="Goodwin L."/>
            <person name="Detter C."/>
            <person name="Podell S."/>
            <person name="Yavitt J.B."/>
            <person name="Zinder S.H."/>
        </authorList>
    </citation>
    <scope>NUCLEOTIDE SEQUENCE [LARGE SCALE GENOMIC DNA]</scope>
    <source>
        <strain evidence="13">DSM 21154 / JCM 14090 / 6A8</strain>
    </source>
</reference>
<keyword evidence="7 9" id="KW-0811">Translocation</keyword>
<dbReference type="Proteomes" id="UP000002408">
    <property type="component" value="Chromosome"/>
</dbReference>
<feature type="transmembrane region" description="Helical" evidence="9">
    <location>
        <begin position="329"/>
        <end position="350"/>
    </location>
</feature>
<proteinExistence type="inferred from homology"/>
<evidence type="ECO:0000256" key="3">
    <source>
        <dbReference type="ARBA" id="ARBA00022475"/>
    </source>
</evidence>
<dbReference type="InterPro" id="IPR048634">
    <property type="entry name" value="SecD_SecF_C"/>
</dbReference>
<dbReference type="Gene3D" id="1.20.1640.10">
    <property type="entry name" value="Multidrug efflux transporter AcrB transmembrane domain"/>
    <property type="match status" value="1"/>
</dbReference>
<comment type="subcellular location">
    <subcellularLocation>
        <location evidence="1 9">Cell membrane</location>
        <topology evidence="1 9">Multi-pass membrane protein</topology>
    </subcellularLocation>
</comment>
<dbReference type="PANTHER" id="PTHR30081">
    <property type="entry name" value="PROTEIN-EXPORT MEMBRANE PROTEIN SEC"/>
    <property type="match status" value="1"/>
</dbReference>
<keyword evidence="5 9" id="KW-0653">Protein transport</keyword>
<dbReference type="Pfam" id="PF02355">
    <property type="entry name" value="SecD_SecF_C"/>
    <property type="match status" value="1"/>
</dbReference>
<feature type="transmembrane region" description="Helical" evidence="9">
    <location>
        <begin position="385"/>
        <end position="405"/>
    </location>
</feature>
<dbReference type="SUPFAM" id="SSF82866">
    <property type="entry name" value="Multidrug efflux transporter AcrB transmembrane domain"/>
    <property type="match status" value="1"/>
</dbReference>
<dbReference type="Gene3D" id="3.30.70.3220">
    <property type="match status" value="1"/>
</dbReference>
<dbReference type="HOGENOM" id="CLU_007894_5_1_2"/>
<evidence type="ECO:0000256" key="7">
    <source>
        <dbReference type="ARBA" id="ARBA00023010"/>
    </source>
</evidence>
<dbReference type="OrthoDB" id="146638at2157"/>
<dbReference type="InterPro" id="IPR024912">
    <property type="entry name" value="SecD_arc"/>
</dbReference>
<comment type="subunit">
    <text evidence="9">Part of the protein translocation apparatus. Forms a complex with SecF.</text>
</comment>
<evidence type="ECO:0000256" key="1">
    <source>
        <dbReference type="ARBA" id="ARBA00004651"/>
    </source>
</evidence>